<dbReference type="EMBL" id="JAJAWG010000004">
    <property type="protein sequence ID" value="MCB5196350.1"/>
    <property type="molecule type" value="Genomic_DNA"/>
</dbReference>
<evidence type="ECO:0000313" key="2">
    <source>
        <dbReference type="EMBL" id="MCB5196350.1"/>
    </source>
</evidence>
<proteinExistence type="predicted"/>
<protein>
    <submittedName>
        <fullName evidence="2">Uncharacterized protein</fullName>
    </submittedName>
</protein>
<dbReference type="RefSeq" id="WP_226764105.1">
    <property type="nucleotide sequence ID" value="NZ_JAJAWG010000004.1"/>
</dbReference>
<feature type="region of interest" description="Disordered" evidence="1">
    <location>
        <begin position="1"/>
        <end position="21"/>
    </location>
</feature>
<keyword evidence="3" id="KW-1185">Reference proteome</keyword>
<reference evidence="2 3" key="1">
    <citation type="submission" date="2021-10" db="EMBL/GenBank/DDBJ databases">
        <authorList>
            <person name="Chen M."/>
        </authorList>
    </citation>
    <scope>NUCLEOTIDE SEQUENCE [LARGE SCALE GENOMIC DNA]</scope>
    <source>
        <strain evidence="2 3">H3-26</strain>
    </source>
</reference>
<name>A0ABS8BKV1_9NEIS</name>
<comment type="caution">
    <text evidence="2">The sequence shown here is derived from an EMBL/GenBank/DDBJ whole genome shotgun (WGS) entry which is preliminary data.</text>
</comment>
<feature type="compositionally biased region" description="Polar residues" evidence="1">
    <location>
        <begin position="1"/>
        <end position="15"/>
    </location>
</feature>
<accession>A0ABS8BKV1</accession>
<dbReference type="Proteomes" id="UP001198034">
    <property type="component" value="Unassembled WGS sequence"/>
</dbReference>
<sequence>MASYQLKSHMSTGVQQKPAEQLSDEVTAQLQHYLELCANLRIDFYDCLAHARIEYDKNRRH</sequence>
<evidence type="ECO:0000256" key="1">
    <source>
        <dbReference type="SAM" id="MobiDB-lite"/>
    </source>
</evidence>
<gene>
    <name evidence="2" type="ORF">LG219_08675</name>
</gene>
<evidence type="ECO:0000313" key="3">
    <source>
        <dbReference type="Proteomes" id="UP001198034"/>
    </source>
</evidence>
<organism evidence="2 3">
    <name type="scientific">Deefgea salmonis</name>
    <dbReference type="NCBI Taxonomy" id="2875502"/>
    <lineage>
        <taxon>Bacteria</taxon>
        <taxon>Pseudomonadati</taxon>
        <taxon>Pseudomonadota</taxon>
        <taxon>Betaproteobacteria</taxon>
        <taxon>Neisseriales</taxon>
        <taxon>Chitinibacteraceae</taxon>
        <taxon>Deefgea</taxon>
    </lineage>
</organism>